<evidence type="ECO:0000256" key="9">
    <source>
        <dbReference type="RuleBase" id="RU363032"/>
    </source>
</evidence>
<keyword evidence="3 9" id="KW-0813">Transport</keyword>
<keyword evidence="8 9" id="KW-0472">Membrane</keyword>
<evidence type="ECO:0000256" key="5">
    <source>
        <dbReference type="ARBA" id="ARBA00022505"/>
    </source>
</evidence>
<keyword evidence="4 10" id="KW-1003">Cell membrane</keyword>
<dbReference type="CDD" id="cd06261">
    <property type="entry name" value="TM_PBP2"/>
    <property type="match status" value="1"/>
</dbReference>
<feature type="transmembrane region" description="Helical" evidence="9">
    <location>
        <begin position="44"/>
        <end position="65"/>
    </location>
</feature>
<keyword evidence="13" id="KW-1185">Reference proteome</keyword>
<evidence type="ECO:0000313" key="13">
    <source>
        <dbReference type="Proteomes" id="UP000422764"/>
    </source>
</evidence>
<keyword evidence="6 9" id="KW-0812">Transmembrane</keyword>
<comment type="similarity">
    <text evidence="2 10">Belongs to the binding-protein-dependent transport system permease family. CysTW subfamily.</text>
</comment>
<dbReference type="GO" id="GO:0005886">
    <property type="term" value="C:plasma membrane"/>
    <property type="evidence" value="ECO:0007669"/>
    <property type="project" value="UniProtKB-SubCell"/>
</dbReference>
<comment type="subcellular location">
    <subcellularLocation>
        <location evidence="1 9">Cell membrane</location>
        <topology evidence="1 9">Multi-pass membrane protein</topology>
    </subcellularLocation>
</comment>
<dbReference type="Pfam" id="PF00528">
    <property type="entry name" value="BPD_transp_1"/>
    <property type="match status" value="1"/>
</dbReference>
<protein>
    <recommendedName>
        <fullName evidence="10">Molybdenum transport system permease</fullName>
    </recommendedName>
</protein>
<keyword evidence="7 9" id="KW-1133">Transmembrane helix</keyword>
<dbReference type="PROSITE" id="PS50928">
    <property type="entry name" value="ABC_TM1"/>
    <property type="match status" value="1"/>
</dbReference>
<dbReference type="SUPFAM" id="SSF161098">
    <property type="entry name" value="MetI-like"/>
    <property type="match status" value="1"/>
</dbReference>
<name>A0A6I6F475_9CLOT</name>
<feature type="domain" description="ABC transmembrane type-1" evidence="11">
    <location>
        <begin position="6"/>
        <end position="212"/>
    </location>
</feature>
<dbReference type="Gene3D" id="1.10.3720.10">
    <property type="entry name" value="MetI-like"/>
    <property type="match status" value="1"/>
</dbReference>
<evidence type="ECO:0000256" key="8">
    <source>
        <dbReference type="ARBA" id="ARBA00023136"/>
    </source>
</evidence>
<evidence type="ECO:0000256" key="10">
    <source>
        <dbReference type="RuleBase" id="RU365097"/>
    </source>
</evidence>
<evidence type="ECO:0000256" key="6">
    <source>
        <dbReference type="ARBA" id="ARBA00022692"/>
    </source>
</evidence>
<gene>
    <name evidence="12" type="primary">modB</name>
    <name evidence="12" type="ORF">GOM49_09895</name>
</gene>
<dbReference type="NCBIfam" id="TIGR02141">
    <property type="entry name" value="modB_ABC"/>
    <property type="match status" value="1"/>
</dbReference>
<dbReference type="PANTHER" id="PTHR30183">
    <property type="entry name" value="MOLYBDENUM TRANSPORT SYSTEM PERMEASE PROTEIN MODB"/>
    <property type="match status" value="1"/>
</dbReference>
<evidence type="ECO:0000256" key="4">
    <source>
        <dbReference type="ARBA" id="ARBA00022475"/>
    </source>
</evidence>
<dbReference type="InterPro" id="IPR000515">
    <property type="entry name" value="MetI-like"/>
</dbReference>
<dbReference type="AlphaFoldDB" id="A0A6I6F475"/>
<evidence type="ECO:0000256" key="1">
    <source>
        <dbReference type="ARBA" id="ARBA00004651"/>
    </source>
</evidence>
<keyword evidence="5 10" id="KW-0500">Molybdenum</keyword>
<feature type="transmembrane region" description="Helical" evidence="9">
    <location>
        <begin position="193"/>
        <end position="212"/>
    </location>
</feature>
<feature type="transmembrane region" description="Helical" evidence="9">
    <location>
        <begin position="12"/>
        <end position="32"/>
    </location>
</feature>
<dbReference type="GO" id="GO:0015098">
    <property type="term" value="F:molybdate ion transmembrane transporter activity"/>
    <property type="evidence" value="ECO:0007669"/>
    <property type="project" value="UniProtKB-UniRule"/>
</dbReference>
<organism evidence="12 13">
    <name type="scientific">Clostridium bovifaecis</name>
    <dbReference type="NCBI Taxonomy" id="2184719"/>
    <lineage>
        <taxon>Bacteria</taxon>
        <taxon>Bacillati</taxon>
        <taxon>Bacillota</taxon>
        <taxon>Clostridia</taxon>
        <taxon>Eubacteriales</taxon>
        <taxon>Clostridiaceae</taxon>
        <taxon>Clostridium</taxon>
    </lineage>
</organism>
<feature type="transmembrane region" description="Helical" evidence="9">
    <location>
        <begin position="77"/>
        <end position="108"/>
    </location>
</feature>
<sequence length="219" mass="24091">MDFSPLFISLKVAFIATLFTFLLGLGAARLVVELKHGKGLIDGIFTLPLVLPPTIVGFFLLVVFGKRGFLGEFLNRFGISIVFSWIGAVIASIVVSFPIMYCTCRGAFEQIDMNLIYAARTLGMTERQIFFKITLPNSIHSILAGTVLAFARALGEFGATIMIAGNIPGKTETMAVAVYIAVQSGKRELAYKWVAIICIISFATIIIMNWWANLRGKRR</sequence>
<proteinExistence type="inferred from homology"/>
<evidence type="ECO:0000259" key="11">
    <source>
        <dbReference type="PROSITE" id="PS50928"/>
    </source>
</evidence>
<dbReference type="Proteomes" id="UP000422764">
    <property type="component" value="Chromosome"/>
</dbReference>
<dbReference type="EMBL" id="CP046522">
    <property type="protein sequence ID" value="QGU95357.1"/>
    <property type="molecule type" value="Genomic_DNA"/>
</dbReference>
<dbReference type="PANTHER" id="PTHR30183:SF3">
    <property type="entry name" value="MOLYBDENUM TRANSPORT SYSTEM PERMEASE PROTEIN MODB"/>
    <property type="match status" value="1"/>
</dbReference>
<reference evidence="12 13" key="1">
    <citation type="submission" date="2019-12" db="EMBL/GenBank/DDBJ databases">
        <title>Genome sequenceing of Clostridium bovifaecis.</title>
        <authorList>
            <person name="Yao Y."/>
        </authorList>
    </citation>
    <scope>NUCLEOTIDE SEQUENCE [LARGE SCALE GENOMIC DNA]</scope>
    <source>
        <strain evidence="12 13">BXX</strain>
    </source>
</reference>
<dbReference type="InterPro" id="IPR035906">
    <property type="entry name" value="MetI-like_sf"/>
</dbReference>
<comment type="function">
    <text evidence="10">Part of the binding-protein-dependent transport system for molybdenum; probably responsible for the translocation of the substrate across the membrane.</text>
</comment>
<evidence type="ECO:0000256" key="2">
    <source>
        <dbReference type="ARBA" id="ARBA00007069"/>
    </source>
</evidence>
<evidence type="ECO:0000256" key="7">
    <source>
        <dbReference type="ARBA" id="ARBA00022989"/>
    </source>
</evidence>
<feature type="transmembrane region" description="Helical" evidence="9">
    <location>
        <begin position="129"/>
        <end position="151"/>
    </location>
</feature>
<accession>A0A6I6F475</accession>
<evidence type="ECO:0000313" key="12">
    <source>
        <dbReference type="EMBL" id="QGU95357.1"/>
    </source>
</evidence>
<dbReference type="InterPro" id="IPR011867">
    <property type="entry name" value="ModB_ABC"/>
</dbReference>
<evidence type="ECO:0000256" key="3">
    <source>
        <dbReference type="ARBA" id="ARBA00022448"/>
    </source>
</evidence>